<accession>A0ABR1LNS3</accession>
<protein>
    <recommendedName>
        <fullName evidence="1">BTB domain-containing protein</fullName>
    </recommendedName>
</protein>
<keyword evidence="3" id="KW-1185">Reference proteome</keyword>
<evidence type="ECO:0000313" key="3">
    <source>
        <dbReference type="Proteomes" id="UP001360953"/>
    </source>
</evidence>
<proteinExistence type="predicted"/>
<evidence type="ECO:0000313" key="2">
    <source>
        <dbReference type="EMBL" id="KAK7536831.1"/>
    </source>
</evidence>
<dbReference type="Pfam" id="PF00651">
    <property type="entry name" value="BTB"/>
    <property type="match status" value="1"/>
</dbReference>
<gene>
    <name evidence="2" type="ORF">J3D65DRAFT_602888</name>
</gene>
<dbReference type="EMBL" id="JBBPEH010000006">
    <property type="protein sequence ID" value="KAK7536831.1"/>
    <property type="molecule type" value="Genomic_DNA"/>
</dbReference>
<organism evidence="2 3">
    <name type="scientific">Phyllosticta citribraziliensis</name>
    <dbReference type="NCBI Taxonomy" id="989973"/>
    <lineage>
        <taxon>Eukaryota</taxon>
        <taxon>Fungi</taxon>
        <taxon>Dikarya</taxon>
        <taxon>Ascomycota</taxon>
        <taxon>Pezizomycotina</taxon>
        <taxon>Dothideomycetes</taxon>
        <taxon>Dothideomycetes incertae sedis</taxon>
        <taxon>Botryosphaeriales</taxon>
        <taxon>Phyllostictaceae</taxon>
        <taxon>Phyllosticta</taxon>
    </lineage>
</organism>
<dbReference type="Proteomes" id="UP001360953">
    <property type="component" value="Unassembled WGS sequence"/>
</dbReference>
<dbReference type="SUPFAM" id="SSF54695">
    <property type="entry name" value="POZ domain"/>
    <property type="match status" value="1"/>
</dbReference>
<dbReference type="RefSeq" id="XP_066654982.1">
    <property type="nucleotide sequence ID" value="XM_066798162.1"/>
</dbReference>
<comment type="caution">
    <text evidence="2">The sequence shown here is derived from an EMBL/GenBank/DDBJ whole genome shotgun (WGS) entry which is preliminary data.</text>
</comment>
<dbReference type="Gene3D" id="3.30.710.10">
    <property type="entry name" value="Potassium Channel Kv1.1, Chain A"/>
    <property type="match status" value="1"/>
</dbReference>
<dbReference type="InterPro" id="IPR011333">
    <property type="entry name" value="SKP1/BTB/POZ_sf"/>
</dbReference>
<name>A0ABR1LNS3_9PEZI</name>
<sequence>MDDGTKAGLSAFGDLLDSGLFSDLEVLTGDGTKYNVHKAILCAQSSFFRNALSLQSGFLEARTNVIRLEKDEPAVVRALLEYCYRFNYEHNVEELNDAFHFHICVYALGETSCVQGLKDRAKERVEFFEWAHYDLEQLDFTLAVKTIYNTTKASDRGLRDLAVRMTRRSFDQAMELDGFQEMMGEVGQFSKDLCHSLQKDLKAFEDAPRYSCQGCRSYIRMELQPENDLSMFYCPYCKFLNLASEWELGKSKYPGKLPTYKCPDCNKRVAMDLCAGGRKAKTSCYHCATSLTNEKWKCRESKCD</sequence>
<dbReference type="PANTHER" id="PTHR47843">
    <property type="entry name" value="BTB DOMAIN-CONTAINING PROTEIN-RELATED"/>
    <property type="match status" value="1"/>
</dbReference>
<dbReference type="InterPro" id="IPR000210">
    <property type="entry name" value="BTB/POZ_dom"/>
</dbReference>
<dbReference type="PANTHER" id="PTHR47843:SF5">
    <property type="entry name" value="BTB_POZ DOMAIN PROTEIN"/>
    <property type="match status" value="1"/>
</dbReference>
<dbReference type="CDD" id="cd18186">
    <property type="entry name" value="BTB_POZ_ZBTB_KLHL-like"/>
    <property type="match status" value="1"/>
</dbReference>
<dbReference type="PROSITE" id="PS50097">
    <property type="entry name" value="BTB"/>
    <property type="match status" value="1"/>
</dbReference>
<evidence type="ECO:0000259" key="1">
    <source>
        <dbReference type="PROSITE" id="PS50097"/>
    </source>
</evidence>
<reference evidence="2 3" key="1">
    <citation type="submission" date="2024-04" db="EMBL/GenBank/DDBJ databases">
        <title>Phyllosticta paracitricarpa is synonymous to the EU quarantine fungus P. citricarpa based on phylogenomic analyses.</title>
        <authorList>
            <consortium name="Lawrence Berkeley National Laboratory"/>
            <person name="Van ingen-buijs V.A."/>
            <person name="Van westerhoven A.C."/>
            <person name="Haridas S."/>
            <person name="Skiadas P."/>
            <person name="Martin F."/>
            <person name="Groenewald J.Z."/>
            <person name="Crous P.W."/>
            <person name="Seidl M.F."/>
        </authorList>
    </citation>
    <scope>NUCLEOTIDE SEQUENCE [LARGE SCALE GENOMIC DNA]</scope>
    <source>
        <strain evidence="2 3">CPC 17464</strain>
    </source>
</reference>
<dbReference type="GeneID" id="92031068"/>
<feature type="domain" description="BTB" evidence="1">
    <location>
        <begin position="22"/>
        <end position="84"/>
    </location>
</feature>
<dbReference type="SMART" id="SM00225">
    <property type="entry name" value="BTB"/>
    <property type="match status" value="1"/>
</dbReference>